<evidence type="ECO:0000256" key="1">
    <source>
        <dbReference type="SAM" id="MobiDB-lite"/>
    </source>
</evidence>
<accession>A0A7H8QN41</accession>
<keyword evidence="2" id="KW-0472">Membrane</keyword>
<sequence>MSGTTTMADVPMSSTTHSARTTSIPTTSRTIITAASTPTFLLGPLTTTFTAPAQCSQAYWAYDTAGIYDPVIGQACGTVSGDITYTQDDNCLPPVEKSTIVGQLTGPSMIITTSYQYTGYYSPGIACPAGYTTACAAQAGANGIKSVLSPFQSFDFVYPATADETVVGCCPRGYQCETLVSSQWCQKVLPTTTQSLVTCVNATNSASASITQFTLPTFTTFSSTGTLISSLVTLTSTVTTLSMLATMIQLNFQATDLPATSSLPPSPSSLSSTSLPTSLPTTTGTSSGSDNHKTTVIATAIVVPCVVVFIAAGLGWFWYRRRAKKQLSPSQAPQLTEPSDMYYRASAVPAELSGDTARYEFIGTVPQYEMSATDLGVVAHEMDAGDESHRGHDNSK</sequence>
<dbReference type="OrthoDB" id="4227098at2759"/>
<protein>
    <recommendedName>
        <fullName evidence="5">Mid2 domain-containing protein</fullName>
    </recommendedName>
</protein>
<proteinExistence type="predicted"/>
<feature type="region of interest" description="Disordered" evidence="1">
    <location>
        <begin position="1"/>
        <end position="25"/>
    </location>
</feature>
<dbReference type="EMBL" id="CP055898">
    <property type="protein sequence ID" value="QKX55289.1"/>
    <property type="molecule type" value="Genomic_DNA"/>
</dbReference>
<reference evidence="4" key="1">
    <citation type="submission" date="2020-06" db="EMBL/GenBank/DDBJ databases">
        <title>A chromosome-scale genome assembly of Talaromyces rugulosus W13939.</title>
        <authorList>
            <person name="Wang B."/>
            <person name="Guo L."/>
            <person name="Ye K."/>
            <person name="Wang L."/>
        </authorList>
    </citation>
    <scope>NUCLEOTIDE SEQUENCE [LARGE SCALE GENOMIC DNA]</scope>
    <source>
        <strain evidence="4">W13939</strain>
    </source>
</reference>
<feature type="compositionally biased region" description="Polar residues" evidence="1">
    <location>
        <begin position="1"/>
        <end position="17"/>
    </location>
</feature>
<dbReference type="CDD" id="cd12087">
    <property type="entry name" value="TM_EGFR-like"/>
    <property type="match status" value="1"/>
</dbReference>
<keyword evidence="4" id="KW-1185">Reference proteome</keyword>
<evidence type="ECO:0008006" key="5">
    <source>
        <dbReference type="Google" id="ProtNLM"/>
    </source>
</evidence>
<feature type="region of interest" description="Disordered" evidence="1">
    <location>
        <begin position="261"/>
        <end position="290"/>
    </location>
</feature>
<feature type="compositionally biased region" description="Low complexity" evidence="1">
    <location>
        <begin position="261"/>
        <end position="289"/>
    </location>
</feature>
<dbReference type="GeneID" id="55989890"/>
<dbReference type="RefSeq" id="XP_035341468.1">
    <property type="nucleotide sequence ID" value="XM_035485575.1"/>
</dbReference>
<evidence type="ECO:0000313" key="4">
    <source>
        <dbReference type="Proteomes" id="UP000509510"/>
    </source>
</evidence>
<evidence type="ECO:0000313" key="3">
    <source>
        <dbReference type="EMBL" id="QKX55289.1"/>
    </source>
</evidence>
<name>A0A7H8QN41_TALRU</name>
<feature type="transmembrane region" description="Helical" evidence="2">
    <location>
        <begin position="296"/>
        <end position="319"/>
    </location>
</feature>
<dbReference type="KEGG" id="trg:TRUGW13939_02381"/>
<dbReference type="Proteomes" id="UP000509510">
    <property type="component" value="Chromosome I"/>
</dbReference>
<gene>
    <name evidence="3" type="ORF">TRUGW13939_02381</name>
</gene>
<organism evidence="3 4">
    <name type="scientific">Talaromyces rugulosus</name>
    <name type="common">Penicillium rugulosum</name>
    <dbReference type="NCBI Taxonomy" id="121627"/>
    <lineage>
        <taxon>Eukaryota</taxon>
        <taxon>Fungi</taxon>
        <taxon>Dikarya</taxon>
        <taxon>Ascomycota</taxon>
        <taxon>Pezizomycotina</taxon>
        <taxon>Eurotiomycetes</taxon>
        <taxon>Eurotiomycetidae</taxon>
        <taxon>Eurotiales</taxon>
        <taxon>Trichocomaceae</taxon>
        <taxon>Talaromyces</taxon>
        <taxon>Talaromyces sect. Islandici</taxon>
    </lineage>
</organism>
<evidence type="ECO:0000256" key="2">
    <source>
        <dbReference type="SAM" id="Phobius"/>
    </source>
</evidence>
<keyword evidence="2" id="KW-1133">Transmembrane helix</keyword>
<dbReference type="AlphaFoldDB" id="A0A7H8QN41"/>
<keyword evidence="2" id="KW-0812">Transmembrane</keyword>